<sequence length="33" mass="3728">MLMTRKVLSGSLELILPTEDRYIPTRFCATTGN</sequence>
<evidence type="ECO:0000313" key="1">
    <source>
        <dbReference type="EMBL" id="DAF92488.1"/>
    </source>
</evidence>
<reference evidence="1" key="1">
    <citation type="journal article" date="2021" name="Proc. Natl. Acad. Sci. U.S.A.">
        <title>A Catalog of Tens of Thousands of Viruses from Human Metagenomes Reveals Hidden Associations with Chronic Diseases.</title>
        <authorList>
            <person name="Tisza M.J."/>
            <person name="Buck C.B."/>
        </authorList>
    </citation>
    <scope>NUCLEOTIDE SEQUENCE</scope>
    <source>
        <strain evidence="1">Ctkhg5</strain>
    </source>
</reference>
<accession>A0A8S5UDD7</accession>
<dbReference type="EMBL" id="BK016067">
    <property type="protein sequence ID" value="DAF92488.1"/>
    <property type="molecule type" value="Genomic_DNA"/>
</dbReference>
<name>A0A8S5UDD7_9CAUD</name>
<proteinExistence type="predicted"/>
<organism evidence="1">
    <name type="scientific">Siphoviridae sp. ctkhg5</name>
    <dbReference type="NCBI Taxonomy" id="2825643"/>
    <lineage>
        <taxon>Viruses</taxon>
        <taxon>Duplodnaviria</taxon>
        <taxon>Heunggongvirae</taxon>
        <taxon>Uroviricota</taxon>
        <taxon>Caudoviricetes</taxon>
    </lineage>
</organism>
<protein>
    <submittedName>
        <fullName evidence="1">Uncharacterized protein</fullName>
    </submittedName>
</protein>